<evidence type="ECO:0000313" key="16">
    <source>
        <dbReference type="Proteomes" id="UP000268093"/>
    </source>
</evidence>
<feature type="region of interest" description="Disordered" evidence="13">
    <location>
        <begin position="430"/>
        <end position="456"/>
    </location>
</feature>
<keyword evidence="16" id="KW-1185">Reference proteome</keyword>
<evidence type="ECO:0000256" key="4">
    <source>
        <dbReference type="ARBA" id="ARBA00022759"/>
    </source>
</evidence>
<comment type="caution">
    <text evidence="15">The sequence shown here is derived from an EMBL/GenBank/DDBJ whole genome shotgun (WGS) entry which is preliminary data.</text>
</comment>
<keyword evidence="10" id="KW-0539">Nucleus</keyword>
<dbReference type="AlphaFoldDB" id="A0A433DGH5"/>
<keyword evidence="9" id="KW-0234">DNA repair</keyword>
<evidence type="ECO:0000313" key="15">
    <source>
        <dbReference type="EMBL" id="RUP49934.1"/>
    </source>
</evidence>
<feature type="compositionally biased region" description="Basic and acidic residues" evidence="13">
    <location>
        <begin position="430"/>
        <end position="441"/>
    </location>
</feature>
<dbReference type="Proteomes" id="UP000268093">
    <property type="component" value="Unassembled WGS sequence"/>
</dbReference>
<evidence type="ECO:0000256" key="3">
    <source>
        <dbReference type="ARBA" id="ARBA00022722"/>
    </source>
</evidence>
<accession>A0A433DGH5</accession>
<evidence type="ECO:0000256" key="1">
    <source>
        <dbReference type="ARBA" id="ARBA00004123"/>
    </source>
</evidence>
<dbReference type="GO" id="GO:0006303">
    <property type="term" value="P:double-strand break repair via nonhomologous end joining"/>
    <property type="evidence" value="ECO:0007669"/>
    <property type="project" value="TreeGrafter"/>
</dbReference>
<keyword evidence="3" id="KW-0540">Nuclease</keyword>
<dbReference type="InterPro" id="IPR036866">
    <property type="entry name" value="RibonucZ/Hydroxyglut_hydro"/>
</dbReference>
<dbReference type="OrthoDB" id="5561659at2759"/>
<dbReference type="GO" id="GO:0006310">
    <property type="term" value="P:DNA recombination"/>
    <property type="evidence" value="ECO:0007669"/>
    <property type="project" value="UniProtKB-KW"/>
</dbReference>
<dbReference type="GO" id="GO:0035312">
    <property type="term" value="F:5'-3' DNA exonuclease activity"/>
    <property type="evidence" value="ECO:0007669"/>
    <property type="project" value="TreeGrafter"/>
</dbReference>
<dbReference type="SUPFAM" id="SSF56281">
    <property type="entry name" value="Metallo-hydrolase/oxidoreductase"/>
    <property type="match status" value="1"/>
</dbReference>
<evidence type="ECO:0000256" key="8">
    <source>
        <dbReference type="ARBA" id="ARBA00023172"/>
    </source>
</evidence>
<dbReference type="GO" id="GO:0000723">
    <property type="term" value="P:telomere maintenance"/>
    <property type="evidence" value="ECO:0007669"/>
    <property type="project" value="TreeGrafter"/>
</dbReference>
<keyword evidence="5" id="KW-0227">DNA damage</keyword>
<dbReference type="PANTHER" id="PTHR23240:SF8">
    <property type="entry name" value="PROTEIN ARTEMIS"/>
    <property type="match status" value="1"/>
</dbReference>
<evidence type="ECO:0000256" key="11">
    <source>
        <dbReference type="ARBA" id="ARBA00039759"/>
    </source>
</evidence>
<evidence type="ECO:0000256" key="7">
    <source>
        <dbReference type="ARBA" id="ARBA00022839"/>
    </source>
</evidence>
<evidence type="ECO:0000256" key="2">
    <source>
        <dbReference type="ARBA" id="ARBA00010304"/>
    </source>
</evidence>
<gene>
    <name evidence="15" type="ORF">BC936DRAFT_140952</name>
</gene>
<feature type="domain" description="DNA repair metallo-beta-lactamase" evidence="14">
    <location>
        <begin position="289"/>
        <end position="367"/>
    </location>
</feature>
<reference evidence="15 16" key="1">
    <citation type="journal article" date="2018" name="New Phytol.">
        <title>Phylogenomics of Endogonaceae and evolution of mycorrhizas within Mucoromycota.</title>
        <authorList>
            <person name="Chang Y."/>
            <person name="Desiro A."/>
            <person name="Na H."/>
            <person name="Sandor L."/>
            <person name="Lipzen A."/>
            <person name="Clum A."/>
            <person name="Barry K."/>
            <person name="Grigoriev I.V."/>
            <person name="Martin F.M."/>
            <person name="Stajich J.E."/>
            <person name="Smith M.E."/>
            <person name="Bonito G."/>
            <person name="Spatafora J.W."/>
        </authorList>
    </citation>
    <scope>NUCLEOTIDE SEQUENCE [LARGE SCALE GENOMIC DNA]</scope>
    <source>
        <strain evidence="15 16">GMNB39</strain>
    </source>
</reference>
<evidence type="ECO:0000256" key="13">
    <source>
        <dbReference type="SAM" id="MobiDB-lite"/>
    </source>
</evidence>
<keyword evidence="6" id="KW-0378">Hydrolase</keyword>
<evidence type="ECO:0000256" key="12">
    <source>
        <dbReference type="ARBA" id="ARBA00042677"/>
    </source>
</evidence>
<evidence type="ECO:0000256" key="6">
    <source>
        <dbReference type="ARBA" id="ARBA00022801"/>
    </source>
</evidence>
<dbReference type="EMBL" id="RBNI01001837">
    <property type="protein sequence ID" value="RUP49934.1"/>
    <property type="molecule type" value="Genomic_DNA"/>
</dbReference>
<keyword evidence="7" id="KW-0269">Exonuclease</keyword>
<dbReference type="Gene3D" id="3.60.15.10">
    <property type="entry name" value="Ribonuclease Z/Hydroxyacylglutathione hydrolase-like"/>
    <property type="match status" value="1"/>
</dbReference>
<dbReference type="InterPro" id="IPR011084">
    <property type="entry name" value="DRMBL"/>
</dbReference>
<keyword evidence="8" id="KW-0233">DNA recombination</keyword>
<comment type="subcellular location">
    <subcellularLocation>
        <location evidence="1">Nucleus</location>
    </subcellularLocation>
</comment>
<evidence type="ECO:0000256" key="5">
    <source>
        <dbReference type="ARBA" id="ARBA00022763"/>
    </source>
</evidence>
<dbReference type="GO" id="GO:0036297">
    <property type="term" value="P:interstrand cross-link repair"/>
    <property type="evidence" value="ECO:0007669"/>
    <property type="project" value="TreeGrafter"/>
</dbReference>
<keyword evidence="4" id="KW-0255">Endonuclease</keyword>
<dbReference type="GO" id="GO:0003684">
    <property type="term" value="F:damaged DNA binding"/>
    <property type="evidence" value="ECO:0007669"/>
    <property type="project" value="TreeGrafter"/>
</dbReference>
<evidence type="ECO:0000256" key="9">
    <source>
        <dbReference type="ARBA" id="ARBA00023204"/>
    </source>
</evidence>
<organism evidence="15 16">
    <name type="scientific">Jimgerdemannia flammicorona</name>
    <dbReference type="NCBI Taxonomy" id="994334"/>
    <lineage>
        <taxon>Eukaryota</taxon>
        <taxon>Fungi</taxon>
        <taxon>Fungi incertae sedis</taxon>
        <taxon>Mucoromycota</taxon>
        <taxon>Mucoromycotina</taxon>
        <taxon>Endogonomycetes</taxon>
        <taxon>Endogonales</taxon>
        <taxon>Endogonaceae</taxon>
        <taxon>Jimgerdemannia</taxon>
    </lineage>
</organism>
<sequence>MSTFDGQCREYPAICIDNFEKARTACFLSHPHKGSKLHPIHQPPRLCGLLTRPPTDLLLGLDNPRFDRPVYCSEITAGLLPCLQTGRDMDDGSRTYAHLEPWLRPIPLMQPTAVALDDGESVVVTLLPSNHCPGAVMFLFEGDNGDFRADPTFLTKHEALCSTTTTSGRVTPLLRPVDQIYLDTTLCHDTYDTFPSKQRSLDALVAIIDSYSSNTTFVLDCCTLGYEEIWSTVAQAFNTKIHVSPNTHALYTSLHPHVPHLRDVLTMSGATRFHSCDAAGGCTDIARRKKVVMVRPGAVGWAAERPQRPDRKGKAVAGGVWDLYGDCELHEGSLYDRNLLFATHSSLAELQAFVRLLRPCSIFPTVLDRDRFTHSNVVTRFRDACRKDPRGVDVITGREKDAERGKAKMTARKVETTSLEIGRKRKSECLEKSSFESKNEEGIEVEEGSSRRGKADENNVEMILKSITTTTAITSKLDDAMIVNPSNHNSISPVHLHRTPAIEDPFLILSSSQDSIADETPSTSDGDDCQVMDLVAVNVHGTMKGKTDEVERRGTWVDPIVLSDGEENVVEVGRRRGAKTESTATVVPVKETQKELPKWVKRLRRDGGNRDRERDRINRGARGDVGELLAAETTHVEITPVLSIPSSPTSTVPPVPETAMHRATTSIPSDTILSISSTASIVSPIPETIHGETTPLDPVVSIASSIASSASLSHPISLFVAITPSPPLHSPSDALQPQPEEVIAVALEQDSDGSLPVDMDEVESIRREWEETGRGPLLGCCQTGNGGKATTLYARPAAI</sequence>
<evidence type="ECO:0000256" key="10">
    <source>
        <dbReference type="ARBA" id="ARBA00023242"/>
    </source>
</evidence>
<evidence type="ECO:0000259" key="14">
    <source>
        <dbReference type="Pfam" id="PF07522"/>
    </source>
</evidence>
<proteinExistence type="inferred from homology"/>
<dbReference type="GO" id="GO:0005634">
    <property type="term" value="C:nucleus"/>
    <property type="evidence" value="ECO:0007669"/>
    <property type="project" value="UniProtKB-SubCell"/>
</dbReference>
<comment type="similarity">
    <text evidence="2">Belongs to the DNA repair metallo-beta-lactamase (DRMBL) family.</text>
</comment>
<protein>
    <recommendedName>
        <fullName evidence="11">Protein artemis</fullName>
    </recommendedName>
    <alternativeName>
        <fullName evidence="12">DNA cross-link repair 1C protein</fullName>
    </alternativeName>
</protein>
<dbReference type="Pfam" id="PF07522">
    <property type="entry name" value="DRMBL"/>
    <property type="match status" value="1"/>
</dbReference>
<dbReference type="GO" id="GO:0004519">
    <property type="term" value="F:endonuclease activity"/>
    <property type="evidence" value="ECO:0007669"/>
    <property type="project" value="UniProtKB-KW"/>
</dbReference>
<dbReference type="PANTHER" id="PTHR23240">
    <property type="entry name" value="DNA CROSS-LINK REPAIR PROTEIN PSO2/SNM1-RELATED"/>
    <property type="match status" value="1"/>
</dbReference>
<dbReference type="Gene3D" id="3.40.50.12650">
    <property type="match status" value="1"/>
</dbReference>
<name>A0A433DGH5_9FUNG</name>